<dbReference type="AlphaFoldDB" id="A0A9N9DVZ4"/>
<keyword evidence="2" id="KW-1185">Reference proteome</keyword>
<name>A0A9N9DVZ4_9GLOM</name>
<sequence length="46" mass="5298">NQIWDCSLMIIRESVWSSPSSPGFRTGWTGLFNIPVKNVLRNTFLE</sequence>
<organism evidence="1 2">
    <name type="scientific">Paraglomus occultum</name>
    <dbReference type="NCBI Taxonomy" id="144539"/>
    <lineage>
        <taxon>Eukaryota</taxon>
        <taxon>Fungi</taxon>
        <taxon>Fungi incertae sedis</taxon>
        <taxon>Mucoromycota</taxon>
        <taxon>Glomeromycotina</taxon>
        <taxon>Glomeromycetes</taxon>
        <taxon>Paraglomerales</taxon>
        <taxon>Paraglomeraceae</taxon>
        <taxon>Paraglomus</taxon>
    </lineage>
</organism>
<feature type="non-terminal residue" evidence="1">
    <location>
        <position position="1"/>
    </location>
</feature>
<evidence type="ECO:0000313" key="2">
    <source>
        <dbReference type="Proteomes" id="UP000789572"/>
    </source>
</evidence>
<accession>A0A9N9DVZ4</accession>
<reference evidence="1" key="1">
    <citation type="submission" date="2021-06" db="EMBL/GenBank/DDBJ databases">
        <authorList>
            <person name="Kallberg Y."/>
            <person name="Tangrot J."/>
            <person name="Rosling A."/>
        </authorList>
    </citation>
    <scope>NUCLEOTIDE SEQUENCE</scope>
    <source>
        <strain evidence="1">IA702</strain>
    </source>
</reference>
<proteinExistence type="predicted"/>
<gene>
    <name evidence="1" type="ORF">POCULU_LOCUS9920</name>
</gene>
<evidence type="ECO:0000313" key="1">
    <source>
        <dbReference type="EMBL" id="CAG8650423.1"/>
    </source>
</evidence>
<dbReference type="EMBL" id="CAJVPJ010004276">
    <property type="protein sequence ID" value="CAG8650423.1"/>
    <property type="molecule type" value="Genomic_DNA"/>
</dbReference>
<comment type="caution">
    <text evidence="1">The sequence shown here is derived from an EMBL/GenBank/DDBJ whole genome shotgun (WGS) entry which is preliminary data.</text>
</comment>
<dbReference type="Proteomes" id="UP000789572">
    <property type="component" value="Unassembled WGS sequence"/>
</dbReference>
<protein>
    <submittedName>
        <fullName evidence="1">7784_t:CDS:1</fullName>
    </submittedName>
</protein>